<keyword evidence="2" id="KW-1185">Reference proteome</keyword>
<dbReference type="Proteomes" id="UP000027135">
    <property type="component" value="Unassembled WGS sequence"/>
</dbReference>
<gene>
    <name evidence="1" type="ORF">L798_05158</name>
</gene>
<dbReference type="EMBL" id="KK852637">
    <property type="protein sequence ID" value="KDR19701.1"/>
    <property type="molecule type" value="Genomic_DNA"/>
</dbReference>
<accession>A0A067RAD9</accession>
<name>A0A067RAD9_ZOONE</name>
<dbReference type="InParanoid" id="A0A067RAD9"/>
<sequence length="83" mass="9184">MDCLRFETRMHLGFSIGPFSGGIPELVGTVRSKECFTHGLMSNRGIHLKPLRRSGTTASVHQTLKWSILNITTVTSQISTLLI</sequence>
<evidence type="ECO:0000313" key="2">
    <source>
        <dbReference type="Proteomes" id="UP000027135"/>
    </source>
</evidence>
<organism evidence="1 2">
    <name type="scientific">Zootermopsis nevadensis</name>
    <name type="common">Dampwood termite</name>
    <dbReference type="NCBI Taxonomy" id="136037"/>
    <lineage>
        <taxon>Eukaryota</taxon>
        <taxon>Metazoa</taxon>
        <taxon>Ecdysozoa</taxon>
        <taxon>Arthropoda</taxon>
        <taxon>Hexapoda</taxon>
        <taxon>Insecta</taxon>
        <taxon>Pterygota</taxon>
        <taxon>Neoptera</taxon>
        <taxon>Polyneoptera</taxon>
        <taxon>Dictyoptera</taxon>
        <taxon>Blattodea</taxon>
        <taxon>Blattoidea</taxon>
        <taxon>Termitoidae</taxon>
        <taxon>Termopsidae</taxon>
        <taxon>Zootermopsis</taxon>
    </lineage>
</organism>
<protein>
    <submittedName>
        <fullName evidence="1">Uncharacterized protein</fullName>
    </submittedName>
</protein>
<evidence type="ECO:0000313" key="1">
    <source>
        <dbReference type="EMBL" id="KDR19701.1"/>
    </source>
</evidence>
<dbReference type="AlphaFoldDB" id="A0A067RAD9"/>
<reference evidence="1 2" key="1">
    <citation type="journal article" date="2014" name="Nat. Commun.">
        <title>Molecular traces of alternative social organization in a termite genome.</title>
        <authorList>
            <person name="Terrapon N."/>
            <person name="Li C."/>
            <person name="Robertson H.M."/>
            <person name="Ji L."/>
            <person name="Meng X."/>
            <person name="Booth W."/>
            <person name="Chen Z."/>
            <person name="Childers C.P."/>
            <person name="Glastad K.M."/>
            <person name="Gokhale K."/>
            <person name="Gowin J."/>
            <person name="Gronenberg W."/>
            <person name="Hermansen R.A."/>
            <person name="Hu H."/>
            <person name="Hunt B.G."/>
            <person name="Huylmans A.K."/>
            <person name="Khalil S.M."/>
            <person name="Mitchell R.D."/>
            <person name="Munoz-Torres M.C."/>
            <person name="Mustard J.A."/>
            <person name="Pan H."/>
            <person name="Reese J.T."/>
            <person name="Scharf M.E."/>
            <person name="Sun F."/>
            <person name="Vogel H."/>
            <person name="Xiao J."/>
            <person name="Yang W."/>
            <person name="Yang Z."/>
            <person name="Yang Z."/>
            <person name="Zhou J."/>
            <person name="Zhu J."/>
            <person name="Brent C.S."/>
            <person name="Elsik C.G."/>
            <person name="Goodisman M.A."/>
            <person name="Liberles D.A."/>
            <person name="Roe R.M."/>
            <person name="Vargo E.L."/>
            <person name="Vilcinskas A."/>
            <person name="Wang J."/>
            <person name="Bornberg-Bauer E."/>
            <person name="Korb J."/>
            <person name="Zhang G."/>
            <person name="Liebig J."/>
        </authorList>
    </citation>
    <scope>NUCLEOTIDE SEQUENCE [LARGE SCALE GENOMIC DNA]</scope>
    <source>
        <tissue evidence="1">Whole organism</tissue>
    </source>
</reference>
<proteinExistence type="predicted"/>